<reference evidence="14" key="1">
    <citation type="submission" date="2025-08" db="UniProtKB">
        <authorList>
            <consortium name="RefSeq"/>
        </authorList>
    </citation>
    <scope>IDENTIFICATION</scope>
    <source>
        <tissue evidence="14">Young leaves</tissue>
    </source>
</reference>
<dbReference type="InterPro" id="IPR050626">
    <property type="entry name" value="Peptidase_M16"/>
</dbReference>
<dbReference type="InterPro" id="IPR011249">
    <property type="entry name" value="Metalloenz_LuxS/M16"/>
</dbReference>
<keyword evidence="13" id="KW-1185">Reference proteome</keyword>
<dbReference type="FunFam" id="3.30.830.10:FF:000003">
    <property type="entry name" value="Insulin-degrading enzyme"/>
    <property type="match status" value="1"/>
</dbReference>
<dbReference type="FunFam" id="3.30.830.10:FF:000004">
    <property type="entry name" value="Putative insulin-degrading enzyme"/>
    <property type="match status" value="1"/>
</dbReference>
<dbReference type="FunFam" id="3.30.830.10:FF:000005">
    <property type="entry name" value="nardilysin isoform X1"/>
    <property type="match status" value="1"/>
</dbReference>
<dbReference type="GO" id="GO:0046872">
    <property type="term" value="F:metal ion binding"/>
    <property type="evidence" value="ECO:0007669"/>
    <property type="project" value="UniProtKB-KW"/>
</dbReference>
<dbReference type="FunFam" id="3.30.830.10:FF:000028">
    <property type="entry name" value="Insulin-degrading enzyme-like 1 peroxisomal"/>
    <property type="match status" value="1"/>
</dbReference>
<accession>A0A8B7CQP2</accession>
<evidence type="ECO:0000256" key="5">
    <source>
        <dbReference type="ARBA" id="ARBA00022801"/>
    </source>
</evidence>
<feature type="domain" description="Peptidase M16 N-terminal" evidence="9">
    <location>
        <begin position="31"/>
        <end position="165"/>
    </location>
</feature>
<dbReference type="PANTHER" id="PTHR43690">
    <property type="entry name" value="NARDILYSIN"/>
    <property type="match status" value="1"/>
</dbReference>
<proteinExistence type="inferred from homology"/>
<evidence type="ECO:0000313" key="13">
    <source>
        <dbReference type="Proteomes" id="UP000228380"/>
    </source>
</evidence>
<dbReference type="KEGG" id="pda:103717655"/>
<dbReference type="InterPro" id="IPR054734">
    <property type="entry name" value="PqqF-like_C_4"/>
</dbReference>
<dbReference type="Pfam" id="PF16187">
    <property type="entry name" value="Peptidase_M16_M"/>
    <property type="match status" value="1"/>
</dbReference>
<evidence type="ECO:0000313" key="14">
    <source>
        <dbReference type="RefSeq" id="XP_008804352.2"/>
    </source>
</evidence>
<feature type="domain" description="Coenzyme PQQ synthesis protein F-like C-terminal lobe" evidence="12">
    <location>
        <begin position="769"/>
        <end position="865"/>
    </location>
</feature>
<evidence type="ECO:0000259" key="11">
    <source>
        <dbReference type="Pfam" id="PF16187"/>
    </source>
</evidence>
<dbReference type="GO" id="GO:0004222">
    <property type="term" value="F:metalloendopeptidase activity"/>
    <property type="evidence" value="ECO:0007669"/>
    <property type="project" value="InterPro"/>
</dbReference>
<keyword evidence="7" id="KW-0482">Metalloprotease</keyword>
<dbReference type="Pfam" id="PF22456">
    <property type="entry name" value="PqqF-like_C_4"/>
    <property type="match status" value="1"/>
</dbReference>
<sequence length="967" mass="112005">MAVEKSDVEIFKPRNDKREYRRIVLPNSLEVLLISDPDTDKAAASMDVSVGYFCDPDGLEGLAHFLEHMLFYASEKYPVEDSYSKYITEHGGSTNAFTSSEHTNFYFDINADCFEEALDRFAQFFVRPLMSPDATLREIKAVDSENQKNLLSDAWRMSQLQKHLCSKDHPYHRFSTGNWETLEVKPKSKGLDTRLELIKFYEESYSANLMHLVVYGREGLNDIQKLVERKFCDIRNTGRDCSHFLGQPCSLEHLQILVKAVPIKEGHTLRITWPITPSIRYYKEGPCRYLGHLIGHEGEGSLFYILKQLGWAISLGAGEGDWSLEFSFFSVSIVLTDAGHEHIEDIVGLLFRYILLLQNSGVMKWIFDELAAICETGFHYRDKIRPSHYVVDIASNMQIFPPKDWLVASSLPSKFVPNTIQKILDELNPTNVRIFWESKKFEGSMDSVEPWYGTPYSIEKVTASTIQQWIENAPDKNLHLPKPNIFIPTDLSLKHVQEKVKFPYLLRKSSFSRLWYKPDTMFFTPKAYIRIDFNCPQSNYSPEAEILTAIFTRLLMDYLNEYAYDAQVAGLYYAIRHTDTGFQVIVVGYNHKMSILLETIIGKIKQFEVKPDRFAVIKETATKDYENFKFQQPYKQALYYCSLLLEDHTWPWSDELEVLPHLEADDLAEFLPRLLSKIFVESYIAGNVEPHEAELMVQHIEDTLFKAPHPISKALFPSQHLTNRIVKLEKGLKYYYPIEGLNQKNENSALVQYIQVHQDDIKLNVKLQLFALIAKQPAFHQLRSVEQLGYITVLMQRNDSGVWGLLFLIQSTVQDPAKLDTRVDAFLQMFESKLHEMTDEEYKGNVNALIGMKLEKHKNLWEESAFYLREIADGTLRFDRRELEVAALRDLKKEELMDFFNNHVKVDVPHRKTLSVHVYGSLHSAEYKRVMQEADPHQVCQINDVFSFRRSRPLYGSFKGGLGQMKL</sequence>
<dbReference type="GO" id="GO:0051603">
    <property type="term" value="P:proteolysis involved in protein catabolic process"/>
    <property type="evidence" value="ECO:0007669"/>
    <property type="project" value="TreeGrafter"/>
</dbReference>
<evidence type="ECO:0000256" key="2">
    <source>
        <dbReference type="ARBA" id="ARBA00007261"/>
    </source>
</evidence>
<dbReference type="AlphaFoldDB" id="A0A8B7CQP2"/>
<feature type="domain" description="Peptidase M16 C-terminal" evidence="10">
    <location>
        <begin position="193"/>
        <end position="371"/>
    </location>
</feature>
<name>A0A8B7CQP2_PHODC</name>
<dbReference type="InterPro" id="IPR001431">
    <property type="entry name" value="Pept_M16_Zn_BS"/>
</dbReference>
<keyword evidence="4" id="KW-0479">Metal-binding</keyword>
<dbReference type="InterPro" id="IPR007863">
    <property type="entry name" value="Peptidase_M16_C"/>
</dbReference>
<dbReference type="Pfam" id="PF00675">
    <property type="entry name" value="Peptidase_M16"/>
    <property type="match status" value="1"/>
</dbReference>
<evidence type="ECO:0000256" key="1">
    <source>
        <dbReference type="ARBA" id="ARBA00001947"/>
    </source>
</evidence>
<dbReference type="InterPro" id="IPR011765">
    <property type="entry name" value="Pept_M16_N"/>
</dbReference>
<dbReference type="GeneID" id="103717655"/>
<evidence type="ECO:0000259" key="10">
    <source>
        <dbReference type="Pfam" id="PF05193"/>
    </source>
</evidence>
<evidence type="ECO:0000256" key="8">
    <source>
        <dbReference type="RuleBase" id="RU004447"/>
    </source>
</evidence>
<dbReference type="GO" id="GO:0043171">
    <property type="term" value="P:peptide catabolic process"/>
    <property type="evidence" value="ECO:0007669"/>
    <property type="project" value="TreeGrafter"/>
</dbReference>
<dbReference type="Pfam" id="PF05193">
    <property type="entry name" value="Peptidase_M16_C"/>
    <property type="match status" value="1"/>
</dbReference>
<dbReference type="InterPro" id="IPR032632">
    <property type="entry name" value="Peptidase_M16_M"/>
</dbReference>
<keyword evidence="3" id="KW-0645">Protease</keyword>
<dbReference type="SUPFAM" id="SSF63411">
    <property type="entry name" value="LuxS/MPP-like metallohydrolase"/>
    <property type="match status" value="4"/>
</dbReference>
<evidence type="ECO:0000256" key="3">
    <source>
        <dbReference type="ARBA" id="ARBA00022670"/>
    </source>
</evidence>
<keyword evidence="6" id="KW-0862">Zinc</keyword>
<dbReference type="RefSeq" id="XP_008804352.2">
    <property type="nucleotide sequence ID" value="XM_008806130.3"/>
</dbReference>
<keyword evidence="5" id="KW-0378">Hydrolase</keyword>
<evidence type="ECO:0000259" key="12">
    <source>
        <dbReference type="Pfam" id="PF22456"/>
    </source>
</evidence>
<evidence type="ECO:0000256" key="6">
    <source>
        <dbReference type="ARBA" id="ARBA00022833"/>
    </source>
</evidence>
<gene>
    <name evidence="14" type="primary">LOC103717655</name>
</gene>
<dbReference type="GO" id="GO:0005739">
    <property type="term" value="C:mitochondrion"/>
    <property type="evidence" value="ECO:0007669"/>
    <property type="project" value="TreeGrafter"/>
</dbReference>
<organism evidence="13 14">
    <name type="scientific">Phoenix dactylifera</name>
    <name type="common">Date palm</name>
    <dbReference type="NCBI Taxonomy" id="42345"/>
    <lineage>
        <taxon>Eukaryota</taxon>
        <taxon>Viridiplantae</taxon>
        <taxon>Streptophyta</taxon>
        <taxon>Embryophyta</taxon>
        <taxon>Tracheophyta</taxon>
        <taxon>Spermatophyta</taxon>
        <taxon>Magnoliopsida</taxon>
        <taxon>Liliopsida</taxon>
        <taxon>Arecaceae</taxon>
        <taxon>Coryphoideae</taxon>
        <taxon>Phoeniceae</taxon>
        <taxon>Phoenix</taxon>
    </lineage>
</organism>
<comment type="similarity">
    <text evidence="2 8">Belongs to the peptidase M16 family.</text>
</comment>
<evidence type="ECO:0000256" key="7">
    <source>
        <dbReference type="ARBA" id="ARBA00023049"/>
    </source>
</evidence>
<evidence type="ECO:0000259" key="9">
    <source>
        <dbReference type="Pfam" id="PF00675"/>
    </source>
</evidence>
<dbReference type="GO" id="GO:0005829">
    <property type="term" value="C:cytosol"/>
    <property type="evidence" value="ECO:0007669"/>
    <property type="project" value="TreeGrafter"/>
</dbReference>
<comment type="cofactor">
    <cofactor evidence="1">
        <name>Zn(2+)</name>
        <dbReference type="ChEBI" id="CHEBI:29105"/>
    </cofactor>
</comment>
<feature type="domain" description="Peptidase M16 middle/third" evidence="11">
    <location>
        <begin position="378"/>
        <end position="657"/>
    </location>
</feature>
<dbReference type="PANTHER" id="PTHR43690:SF18">
    <property type="entry name" value="INSULIN-DEGRADING ENZYME-RELATED"/>
    <property type="match status" value="1"/>
</dbReference>
<dbReference type="PROSITE" id="PS00143">
    <property type="entry name" value="INSULINASE"/>
    <property type="match status" value="1"/>
</dbReference>
<dbReference type="OrthoDB" id="952271at2759"/>
<dbReference type="Gene3D" id="3.30.830.10">
    <property type="entry name" value="Metalloenzyme, LuxS/M16 peptidase-like"/>
    <property type="match status" value="4"/>
</dbReference>
<protein>
    <submittedName>
        <fullName evidence="14">Insulin-degrading enzyme-like 1, peroxisomal isoform X1</fullName>
    </submittedName>
</protein>
<dbReference type="Proteomes" id="UP000228380">
    <property type="component" value="Unplaced"/>
</dbReference>
<evidence type="ECO:0000256" key="4">
    <source>
        <dbReference type="ARBA" id="ARBA00022723"/>
    </source>
</evidence>